<feature type="compositionally biased region" description="Basic residues" evidence="1">
    <location>
        <begin position="229"/>
        <end position="238"/>
    </location>
</feature>
<reference evidence="4 5" key="1">
    <citation type="journal article" date="2015" name="Genome Biol. Evol.">
        <title>Phylogenomic analyses indicate that early fungi evolved digesting cell walls of algal ancestors of land plants.</title>
        <authorList>
            <person name="Chang Y."/>
            <person name="Wang S."/>
            <person name="Sekimoto S."/>
            <person name="Aerts A.L."/>
            <person name="Choi C."/>
            <person name="Clum A."/>
            <person name="LaButti K.M."/>
            <person name="Lindquist E.A."/>
            <person name="Yee Ngan C."/>
            <person name="Ohm R.A."/>
            <person name="Salamov A.A."/>
            <person name="Grigoriev I.V."/>
            <person name="Spatafora J.W."/>
            <person name="Berbee M.L."/>
        </authorList>
    </citation>
    <scope>NUCLEOTIDE SEQUENCE [LARGE SCALE GENOMIC DNA]</scope>
    <source>
        <strain evidence="4 5">NRRL 28638</strain>
    </source>
</reference>
<dbReference type="PROSITE" id="PS51512">
    <property type="entry name" value="DFDF"/>
    <property type="match status" value="1"/>
</dbReference>
<dbReference type="EMBL" id="KQ964473">
    <property type="protein sequence ID" value="KXN71503.1"/>
    <property type="molecule type" value="Genomic_DNA"/>
</dbReference>
<name>A0A137P925_CONC2</name>
<dbReference type="InterPro" id="IPR004443">
    <property type="entry name" value="YjeF_N_dom"/>
</dbReference>
<evidence type="ECO:0000256" key="1">
    <source>
        <dbReference type="SAM" id="MobiDB-lite"/>
    </source>
</evidence>
<feature type="region of interest" description="Disordered" evidence="1">
    <location>
        <begin position="71"/>
        <end position="142"/>
    </location>
</feature>
<dbReference type="PROSITE" id="PS51385">
    <property type="entry name" value="YJEF_N"/>
    <property type="match status" value="1"/>
</dbReference>
<feature type="compositionally biased region" description="Polar residues" evidence="1">
    <location>
        <begin position="209"/>
        <end position="220"/>
    </location>
</feature>
<evidence type="ECO:0000313" key="5">
    <source>
        <dbReference type="Proteomes" id="UP000070444"/>
    </source>
</evidence>
<dbReference type="STRING" id="796925.A0A137P925"/>
<dbReference type="Gene3D" id="2.30.30.100">
    <property type="match status" value="1"/>
</dbReference>
<evidence type="ECO:0000313" key="4">
    <source>
        <dbReference type="EMBL" id="KXN71503.1"/>
    </source>
</evidence>
<dbReference type="AlphaFoldDB" id="A0A137P925"/>
<feature type="compositionally biased region" description="Polar residues" evidence="1">
    <location>
        <begin position="71"/>
        <end position="105"/>
    </location>
</feature>
<feature type="domain" description="YjeF N-terminal" evidence="2">
    <location>
        <begin position="406"/>
        <end position="630"/>
    </location>
</feature>
<dbReference type="OMA" id="SESCWIS"/>
<dbReference type="GO" id="GO:0003729">
    <property type="term" value="F:mRNA binding"/>
    <property type="evidence" value="ECO:0007669"/>
    <property type="project" value="TreeGrafter"/>
</dbReference>
<feature type="compositionally biased region" description="Basic residues" evidence="1">
    <location>
        <begin position="262"/>
        <end position="284"/>
    </location>
</feature>
<gene>
    <name evidence="4" type="ORF">CONCODRAFT_16840</name>
</gene>
<feature type="domain" description="DFDF" evidence="3">
    <location>
        <begin position="291"/>
        <end position="327"/>
    </location>
</feature>
<dbReference type="SUPFAM" id="SSF64153">
    <property type="entry name" value="YjeF N-terminal domain-like"/>
    <property type="match status" value="1"/>
</dbReference>
<feature type="compositionally biased region" description="Low complexity" evidence="1">
    <location>
        <begin position="125"/>
        <end position="142"/>
    </location>
</feature>
<proteinExistence type="predicted"/>
<dbReference type="PANTHER" id="PTHR13612:SF0">
    <property type="entry name" value="ENHANCER OF MRNA-DECAPPING PROTEIN 3"/>
    <property type="match status" value="1"/>
</dbReference>
<organism evidence="4 5">
    <name type="scientific">Conidiobolus coronatus (strain ATCC 28846 / CBS 209.66 / NRRL 28638)</name>
    <name type="common">Delacroixia coronata</name>
    <dbReference type="NCBI Taxonomy" id="796925"/>
    <lineage>
        <taxon>Eukaryota</taxon>
        <taxon>Fungi</taxon>
        <taxon>Fungi incertae sedis</taxon>
        <taxon>Zoopagomycota</taxon>
        <taxon>Entomophthoromycotina</taxon>
        <taxon>Entomophthoromycetes</taxon>
        <taxon>Entomophthorales</taxon>
        <taxon>Ancylistaceae</taxon>
        <taxon>Conidiobolus</taxon>
    </lineage>
</organism>
<sequence length="652" mass="73143">MTEQFIGSWVELELQDGLKMKGIVQHIDINTKTMNMTNVTAYQNGQSFNALTCTVPGDKILNLEFSSENQSLGSKASENKGQVSDNKPNANKKPSQPKQAHNNNKGAPPQARAYQNLDGSYVGISNNNGNQNNNSKYGNQYQSSLDVNYDDQSLYKQNLSCEDVSDQDNITLNQSSGYDYNYQKKEVKQSQNLYQQPRSYIQHENGYANQSTGYYNQNDNYLHPPNQHRNSRNKHHHHNQNDKNIISDNNDSDYMSNDNRSNKHKNKGGFRKNRQNNHHSKHRSFGYGSEWASDDVSEYKEDFDFQSNLLLFDKKKFWKKLELMTQLLLKGQQSSYKDPHYHDDYQRLVKLRPDENVLSLDEREKAPAEFSDDDMLQPELNDLKISNSQLKTVTGVSCPTVSKEQMLEAVRLAVYEMGISEKQLIENGGFSISIMLLKAIGGARRLNPDNHNSCPVMVVLAGNNSTGAFSLCAAKHMSNHGVSVMTFIACKHEEMIESVAHQQAQLATFGVKELSSISDLPSHLVSPVDIILDGLLGYEFMLHEVTVDHERVLIADLIDWANANKAPVLSLELASGACNTAAGTGFSPTTTTITPKWTLCLGASKEGLKDRNTSGEVFLADMGLPHCVWKQAGVKGWKPPFGHEFVQSLEFL</sequence>
<dbReference type="GO" id="GO:0033962">
    <property type="term" value="P:P-body assembly"/>
    <property type="evidence" value="ECO:0007669"/>
    <property type="project" value="TreeGrafter"/>
</dbReference>
<dbReference type="GO" id="GO:0031087">
    <property type="term" value="P:deadenylation-independent decapping of nuclear-transcribed mRNA"/>
    <property type="evidence" value="ECO:0007669"/>
    <property type="project" value="TreeGrafter"/>
</dbReference>
<dbReference type="GO" id="GO:0000932">
    <property type="term" value="C:P-body"/>
    <property type="evidence" value="ECO:0007669"/>
    <property type="project" value="TreeGrafter"/>
</dbReference>
<dbReference type="Pfam" id="PF03853">
    <property type="entry name" value="YjeF_N"/>
    <property type="match status" value="1"/>
</dbReference>
<dbReference type="Gene3D" id="3.40.50.10260">
    <property type="entry name" value="YjeF N-terminal domain"/>
    <property type="match status" value="1"/>
</dbReference>
<feature type="region of interest" description="Disordered" evidence="1">
    <location>
        <begin position="209"/>
        <end position="285"/>
    </location>
</feature>
<evidence type="ECO:0000259" key="2">
    <source>
        <dbReference type="PROSITE" id="PS51385"/>
    </source>
</evidence>
<dbReference type="InterPro" id="IPR036652">
    <property type="entry name" value="YjeF_N_dom_sf"/>
</dbReference>
<dbReference type="PANTHER" id="PTHR13612">
    <property type="entry name" value="ENHANCER OF MRNA-DECAPPING PROTEIN 3"/>
    <property type="match status" value="1"/>
</dbReference>
<evidence type="ECO:0000259" key="3">
    <source>
        <dbReference type="PROSITE" id="PS51512"/>
    </source>
</evidence>
<keyword evidence="5" id="KW-1185">Reference proteome</keyword>
<dbReference type="OrthoDB" id="10030313at2759"/>
<protein>
    <submittedName>
        <fullName evidence="4">YjeF N-terminal domain-like protein</fullName>
    </submittedName>
</protein>
<feature type="compositionally biased region" description="Low complexity" evidence="1">
    <location>
        <begin position="242"/>
        <end position="259"/>
    </location>
</feature>
<accession>A0A137P925</accession>
<dbReference type="InterPro" id="IPR025762">
    <property type="entry name" value="DFDF"/>
</dbReference>
<dbReference type="Proteomes" id="UP000070444">
    <property type="component" value="Unassembled WGS sequence"/>
</dbReference>